<evidence type="ECO:0000256" key="2">
    <source>
        <dbReference type="ARBA" id="ARBA00007639"/>
    </source>
</evidence>
<evidence type="ECO:0000256" key="4">
    <source>
        <dbReference type="SAM" id="SignalP"/>
    </source>
</evidence>
<organism evidence="6 7">
    <name type="scientific">Cryobacterium tepidiphilum</name>
    <dbReference type="NCBI Taxonomy" id="2486026"/>
    <lineage>
        <taxon>Bacteria</taxon>
        <taxon>Bacillati</taxon>
        <taxon>Actinomycetota</taxon>
        <taxon>Actinomycetes</taxon>
        <taxon>Micrococcales</taxon>
        <taxon>Microbacteriaceae</taxon>
        <taxon>Cryobacterium</taxon>
    </lineage>
</organism>
<dbReference type="InterPro" id="IPR028082">
    <property type="entry name" value="Peripla_BP_I"/>
</dbReference>
<evidence type="ECO:0000259" key="5">
    <source>
        <dbReference type="Pfam" id="PF13407"/>
    </source>
</evidence>
<dbReference type="Gene3D" id="3.40.50.2300">
    <property type="match status" value="2"/>
</dbReference>
<evidence type="ECO:0000256" key="1">
    <source>
        <dbReference type="ARBA" id="ARBA00004196"/>
    </source>
</evidence>
<sequence length="388" mass="40161">MKRNLALIAATGAVLIAVSGCSSAGSSDSQAAASANPAVQKAEKALADIVSGKVLSKGPHGETAAPASSADMTEEEIAKVKALNATAAIAMHYGGNDWATAQIAGLKSEFGKLGIKVIATTDANFKPDQQVSQLETLATQKPDLIVSIPTDPVATESAYEALAAAGIKLVFMDNVPNGMTAGEDYVSVVSADNYGNGVVSAYEMAKAIGGKGKIGVIFHQADFFVTKQRYQGFKETINQEFPDIEIVEETGIAGPDFAGQAQVSAGAMLTKHPDLTGIWAVWDVPAEGVMAAARAAGNTNLKIATEDLGTNVAIALAKDQLIVGLGAQRPFDQGVTEARLGALSLIGKDLPAYVAVPALPVDHSNVLDAWKQVYHADPPASIVDSYKK</sequence>
<accession>A0A3M8LP77</accession>
<dbReference type="InterPro" id="IPR025997">
    <property type="entry name" value="SBP_2_dom"/>
</dbReference>
<proteinExistence type="inferred from homology"/>
<dbReference type="OrthoDB" id="1957427at2"/>
<evidence type="ECO:0000313" key="7">
    <source>
        <dbReference type="Proteomes" id="UP000279859"/>
    </source>
</evidence>
<feature type="domain" description="Periplasmic binding protein" evidence="5">
    <location>
        <begin position="88"/>
        <end position="344"/>
    </location>
</feature>
<comment type="subcellular location">
    <subcellularLocation>
        <location evidence="1">Cell envelope</location>
    </subcellularLocation>
</comment>
<keyword evidence="7" id="KW-1185">Reference proteome</keyword>
<feature type="signal peptide" evidence="4">
    <location>
        <begin position="1"/>
        <end position="24"/>
    </location>
</feature>
<protein>
    <submittedName>
        <fullName evidence="6">Sugar ABC transporter substrate-binding protein</fullName>
    </submittedName>
</protein>
<name>A0A3M8LP77_9MICO</name>
<dbReference type="SUPFAM" id="SSF53822">
    <property type="entry name" value="Periplasmic binding protein-like I"/>
    <property type="match status" value="1"/>
</dbReference>
<evidence type="ECO:0000313" key="6">
    <source>
        <dbReference type="EMBL" id="RNE67347.1"/>
    </source>
</evidence>
<dbReference type="AlphaFoldDB" id="A0A3M8LP77"/>
<dbReference type="RefSeq" id="WP_123044377.1">
    <property type="nucleotide sequence ID" value="NZ_RDSR01000001.1"/>
</dbReference>
<keyword evidence="3 4" id="KW-0732">Signal</keyword>
<dbReference type="CDD" id="cd06316">
    <property type="entry name" value="PBP1_ABC_sugar_binding-like"/>
    <property type="match status" value="1"/>
</dbReference>
<dbReference type="EMBL" id="RDSR01000001">
    <property type="protein sequence ID" value="RNE67347.1"/>
    <property type="molecule type" value="Genomic_DNA"/>
</dbReference>
<dbReference type="GO" id="GO:0030246">
    <property type="term" value="F:carbohydrate binding"/>
    <property type="evidence" value="ECO:0007669"/>
    <property type="project" value="UniProtKB-ARBA"/>
</dbReference>
<comment type="similarity">
    <text evidence="2">Belongs to the bacterial solute-binding protein 2 family.</text>
</comment>
<dbReference type="Proteomes" id="UP000279859">
    <property type="component" value="Unassembled WGS sequence"/>
</dbReference>
<evidence type="ECO:0000256" key="3">
    <source>
        <dbReference type="ARBA" id="ARBA00022729"/>
    </source>
</evidence>
<dbReference type="PROSITE" id="PS51257">
    <property type="entry name" value="PROKAR_LIPOPROTEIN"/>
    <property type="match status" value="1"/>
</dbReference>
<dbReference type="PANTHER" id="PTHR46847">
    <property type="entry name" value="D-ALLOSE-BINDING PERIPLASMIC PROTEIN-RELATED"/>
    <property type="match status" value="1"/>
</dbReference>
<dbReference type="PANTHER" id="PTHR46847:SF1">
    <property type="entry name" value="D-ALLOSE-BINDING PERIPLASMIC PROTEIN-RELATED"/>
    <property type="match status" value="1"/>
</dbReference>
<reference evidence="6 7" key="1">
    <citation type="submission" date="2018-11" db="EMBL/GenBank/DDBJ databases">
        <title>Cryobacterium sp. nov., isolated from rhizosphere soil of lettuce.</title>
        <authorList>
            <person name="Wang Y."/>
        </authorList>
    </citation>
    <scope>NUCLEOTIDE SEQUENCE [LARGE SCALE GENOMIC DNA]</scope>
    <source>
        <strain evidence="6 7">NEAU-85</strain>
    </source>
</reference>
<gene>
    <name evidence="6" type="ORF">EEJ31_00790</name>
</gene>
<feature type="chain" id="PRO_5039189156" evidence="4">
    <location>
        <begin position="25"/>
        <end position="388"/>
    </location>
</feature>
<comment type="caution">
    <text evidence="6">The sequence shown here is derived from an EMBL/GenBank/DDBJ whole genome shotgun (WGS) entry which is preliminary data.</text>
</comment>
<dbReference type="Pfam" id="PF13407">
    <property type="entry name" value="Peripla_BP_4"/>
    <property type="match status" value="1"/>
</dbReference>
<dbReference type="GO" id="GO:0030313">
    <property type="term" value="C:cell envelope"/>
    <property type="evidence" value="ECO:0007669"/>
    <property type="project" value="UniProtKB-SubCell"/>
</dbReference>